<accession>A0A9P0NG25</accession>
<dbReference type="PROSITE" id="PS50157">
    <property type="entry name" value="ZINC_FINGER_C2H2_2"/>
    <property type="match status" value="2"/>
</dbReference>
<feature type="domain" description="C2H2-type" evidence="3">
    <location>
        <begin position="2"/>
        <end position="29"/>
    </location>
</feature>
<dbReference type="Pfam" id="PF13894">
    <property type="entry name" value="zf-C2H2_4"/>
    <property type="match status" value="1"/>
</dbReference>
<dbReference type="PROSITE" id="PS00028">
    <property type="entry name" value="ZINC_FINGER_C2H2_1"/>
    <property type="match status" value="1"/>
</dbReference>
<reference evidence="4" key="2">
    <citation type="submission" date="2022-10" db="EMBL/GenBank/DDBJ databases">
        <authorList>
            <consortium name="ENA_rothamsted_submissions"/>
            <consortium name="culmorum"/>
            <person name="King R."/>
        </authorList>
    </citation>
    <scope>NUCLEOTIDE SEQUENCE</scope>
</reference>
<evidence type="ECO:0000256" key="1">
    <source>
        <dbReference type="PROSITE-ProRule" id="PRU00042"/>
    </source>
</evidence>
<reference evidence="4" key="1">
    <citation type="submission" date="2022-02" db="EMBL/GenBank/DDBJ databases">
        <authorList>
            <person name="King R."/>
        </authorList>
    </citation>
    <scope>NUCLEOTIDE SEQUENCE</scope>
</reference>
<dbReference type="InterPro" id="IPR036236">
    <property type="entry name" value="Znf_C2H2_sf"/>
</dbReference>
<dbReference type="Proteomes" id="UP001154329">
    <property type="component" value="Chromosome 2"/>
</dbReference>
<keyword evidence="1" id="KW-0863">Zinc-finger</keyword>
<keyword evidence="1" id="KW-0862">Zinc</keyword>
<organism evidence="4 5">
    <name type="scientific">Aphis gossypii</name>
    <name type="common">Cotton aphid</name>
    <dbReference type="NCBI Taxonomy" id="80765"/>
    <lineage>
        <taxon>Eukaryota</taxon>
        <taxon>Metazoa</taxon>
        <taxon>Ecdysozoa</taxon>
        <taxon>Arthropoda</taxon>
        <taxon>Hexapoda</taxon>
        <taxon>Insecta</taxon>
        <taxon>Pterygota</taxon>
        <taxon>Neoptera</taxon>
        <taxon>Paraneoptera</taxon>
        <taxon>Hemiptera</taxon>
        <taxon>Sternorrhyncha</taxon>
        <taxon>Aphidomorpha</taxon>
        <taxon>Aphidoidea</taxon>
        <taxon>Aphididae</taxon>
        <taxon>Aphidini</taxon>
        <taxon>Aphis</taxon>
        <taxon>Aphis</taxon>
    </lineage>
</organism>
<keyword evidence="1" id="KW-0479">Metal-binding</keyword>
<dbReference type="EMBL" id="OU899035">
    <property type="protein sequence ID" value="CAH1721182.1"/>
    <property type="molecule type" value="Genomic_DNA"/>
</dbReference>
<evidence type="ECO:0000256" key="2">
    <source>
        <dbReference type="SAM" id="Phobius"/>
    </source>
</evidence>
<dbReference type="InterPro" id="IPR013087">
    <property type="entry name" value="Znf_C2H2_type"/>
</dbReference>
<feature type="transmembrane region" description="Helical" evidence="2">
    <location>
        <begin position="130"/>
        <end position="148"/>
    </location>
</feature>
<evidence type="ECO:0000313" key="5">
    <source>
        <dbReference type="Proteomes" id="UP001154329"/>
    </source>
</evidence>
<feature type="domain" description="C2H2-type" evidence="3">
    <location>
        <begin position="29"/>
        <end position="52"/>
    </location>
</feature>
<protein>
    <recommendedName>
        <fullName evidence="3">C2H2-type domain-containing protein</fullName>
    </recommendedName>
</protein>
<keyword evidence="2" id="KW-0812">Transmembrane</keyword>
<gene>
    <name evidence="4" type="ORF">APHIGO_LOCUS4291</name>
</gene>
<sequence length="151" mass="17914">MYKCVKCVSAFTRKDNLMRHEKTYEGVRLPCTICTSTFKYKFHLKRHMKTVHGMHNILFILLVYYDFYFYLFIYFFQAAAHVRPQSDQPAPPSNQTRNVNNIPNEDFNDGYDEMCCEVLENVQDAGLCDMTSKIFFIIIIIIGARFNLRFY</sequence>
<evidence type="ECO:0000313" key="4">
    <source>
        <dbReference type="EMBL" id="CAH1721182.1"/>
    </source>
</evidence>
<dbReference type="GO" id="GO:0008270">
    <property type="term" value="F:zinc ion binding"/>
    <property type="evidence" value="ECO:0007669"/>
    <property type="project" value="UniProtKB-KW"/>
</dbReference>
<proteinExistence type="predicted"/>
<dbReference type="Pfam" id="PF00096">
    <property type="entry name" value="zf-C2H2"/>
    <property type="match status" value="1"/>
</dbReference>
<dbReference type="AlphaFoldDB" id="A0A9P0NG25"/>
<keyword evidence="5" id="KW-1185">Reference proteome</keyword>
<dbReference type="SMART" id="SM00355">
    <property type="entry name" value="ZnF_C2H2"/>
    <property type="match status" value="2"/>
</dbReference>
<feature type="transmembrane region" description="Helical" evidence="2">
    <location>
        <begin position="56"/>
        <end position="76"/>
    </location>
</feature>
<dbReference type="Gene3D" id="3.30.160.60">
    <property type="entry name" value="Classic Zinc Finger"/>
    <property type="match status" value="2"/>
</dbReference>
<keyword evidence="2" id="KW-0472">Membrane</keyword>
<dbReference type="SUPFAM" id="SSF57667">
    <property type="entry name" value="beta-beta-alpha zinc fingers"/>
    <property type="match status" value="1"/>
</dbReference>
<evidence type="ECO:0000259" key="3">
    <source>
        <dbReference type="PROSITE" id="PS50157"/>
    </source>
</evidence>
<name>A0A9P0NG25_APHGO</name>
<keyword evidence="2" id="KW-1133">Transmembrane helix</keyword>